<feature type="region of interest" description="Disordered" evidence="2">
    <location>
        <begin position="160"/>
        <end position="185"/>
    </location>
</feature>
<organism evidence="4 5">
    <name type="scientific">Fusarium musae</name>
    <dbReference type="NCBI Taxonomy" id="1042133"/>
    <lineage>
        <taxon>Eukaryota</taxon>
        <taxon>Fungi</taxon>
        <taxon>Dikarya</taxon>
        <taxon>Ascomycota</taxon>
        <taxon>Pezizomycotina</taxon>
        <taxon>Sordariomycetes</taxon>
        <taxon>Hypocreomycetidae</taxon>
        <taxon>Hypocreales</taxon>
        <taxon>Nectriaceae</taxon>
        <taxon>Fusarium</taxon>
    </lineage>
</organism>
<comment type="caution">
    <text evidence="4">The sequence shown here is derived from an EMBL/GenBank/DDBJ whole genome shotgun (WGS) entry which is preliminary data.</text>
</comment>
<feature type="region of interest" description="Disordered" evidence="2">
    <location>
        <begin position="86"/>
        <end position="147"/>
    </location>
</feature>
<proteinExistence type="predicted"/>
<dbReference type="PROSITE" id="PS50158">
    <property type="entry name" value="ZF_CCHC"/>
    <property type="match status" value="1"/>
</dbReference>
<dbReference type="EMBL" id="JAHBCI010000004">
    <property type="protein sequence ID" value="KAG9502798.1"/>
    <property type="molecule type" value="Genomic_DNA"/>
</dbReference>
<feature type="compositionally biased region" description="Basic and acidic residues" evidence="2">
    <location>
        <begin position="130"/>
        <end position="147"/>
    </location>
</feature>
<evidence type="ECO:0000259" key="3">
    <source>
        <dbReference type="PROSITE" id="PS50158"/>
    </source>
</evidence>
<dbReference type="RefSeq" id="XP_044681798.1">
    <property type="nucleotide sequence ID" value="XM_044823307.1"/>
</dbReference>
<dbReference type="KEGG" id="fmu:J7337_005632"/>
<sequence length="185" mass="20642">MNVATTRARLGQFIINPGKKNPLEWPLKNPVAFLEERNAVISLRGCCRWCLMCQNCCKTGHLATDCKFKPKCVRCDGAPHATRNCPRTEEDAISASASEPITAEDGIQRDVLNPPRVNFSDSRRSKKNSASREEAFAKSNKHQDAVRKAYRNALQALRKVRKDQDVQDLGTDEQVDLVSNEEAGS</sequence>
<evidence type="ECO:0000256" key="1">
    <source>
        <dbReference type="PROSITE-ProRule" id="PRU00047"/>
    </source>
</evidence>
<gene>
    <name evidence="4" type="ORF">J7337_005632</name>
</gene>
<keyword evidence="5" id="KW-1185">Reference proteome</keyword>
<dbReference type="InterPro" id="IPR001878">
    <property type="entry name" value="Znf_CCHC"/>
</dbReference>
<feature type="domain" description="CCHC-type" evidence="3">
    <location>
        <begin position="53"/>
        <end position="67"/>
    </location>
</feature>
<dbReference type="GO" id="GO:0008270">
    <property type="term" value="F:zinc ion binding"/>
    <property type="evidence" value="ECO:0007669"/>
    <property type="project" value="UniProtKB-KW"/>
</dbReference>
<keyword evidence="1" id="KW-0863">Zinc-finger</keyword>
<dbReference type="AlphaFoldDB" id="A0A9P8DJ24"/>
<dbReference type="Proteomes" id="UP000827133">
    <property type="component" value="Unassembled WGS sequence"/>
</dbReference>
<evidence type="ECO:0000313" key="5">
    <source>
        <dbReference type="Proteomes" id="UP000827133"/>
    </source>
</evidence>
<dbReference type="Gene3D" id="4.10.60.10">
    <property type="entry name" value="Zinc finger, CCHC-type"/>
    <property type="match status" value="1"/>
</dbReference>
<dbReference type="GO" id="GO:0003676">
    <property type="term" value="F:nucleic acid binding"/>
    <property type="evidence" value="ECO:0007669"/>
    <property type="project" value="InterPro"/>
</dbReference>
<keyword evidence="1" id="KW-0479">Metal-binding</keyword>
<keyword evidence="1" id="KW-0862">Zinc</keyword>
<evidence type="ECO:0000313" key="4">
    <source>
        <dbReference type="EMBL" id="KAG9502798.1"/>
    </source>
</evidence>
<reference evidence="4" key="1">
    <citation type="journal article" date="2021" name="Mol. Plant Microbe Interact.">
        <title>Telomere to telomere genome assembly of Fusarium musae F31, causal agent of crown rot disease of banana.</title>
        <authorList>
            <person name="Degradi L."/>
            <person name="Tava V."/>
            <person name="Kunova A."/>
            <person name="Cortesi P."/>
            <person name="Saracchi M."/>
            <person name="Pasquali M."/>
        </authorList>
    </citation>
    <scope>NUCLEOTIDE SEQUENCE</scope>
    <source>
        <strain evidence="4">F31</strain>
    </source>
</reference>
<accession>A0A9P8DJ24</accession>
<name>A0A9P8DJ24_9HYPO</name>
<evidence type="ECO:0000256" key="2">
    <source>
        <dbReference type="SAM" id="MobiDB-lite"/>
    </source>
</evidence>
<protein>
    <recommendedName>
        <fullName evidence="3">CCHC-type domain-containing protein</fullName>
    </recommendedName>
</protein>
<dbReference type="GeneID" id="68313488"/>